<dbReference type="EMBL" id="CAVLGL010000082">
    <property type="protein sequence ID" value="CAK1588668.1"/>
    <property type="molecule type" value="Genomic_DNA"/>
</dbReference>
<protein>
    <recommendedName>
        <fullName evidence="4">Transposase Tc1-like domain-containing protein</fullName>
    </recommendedName>
</protein>
<dbReference type="Proteomes" id="UP001314205">
    <property type="component" value="Unassembled WGS sequence"/>
</dbReference>
<dbReference type="Pfam" id="PF13384">
    <property type="entry name" value="HTH_23"/>
    <property type="match status" value="1"/>
</dbReference>
<dbReference type="SUPFAM" id="SSF46689">
    <property type="entry name" value="Homeodomain-like"/>
    <property type="match status" value="1"/>
</dbReference>
<dbReference type="InterPro" id="IPR009057">
    <property type="entry name" value="Homeodomain-like_sf"/>
</dbReference>
<proteinExistence type="predicted"/>
<evidence type="ECO:0000256" key="1">
    <source>
        <dbReference type="ARBA" id="ARBA00004123"/>
    </source>
</evidence>
<evidence type="ECO:0000313" key="2">
    <source>
        <dbReference type="EMBL" id="CAK1588668.1"/>
    </source>
</evidence>
<gene>
    <name evidence="2" type="ORF">PARMNEM_LOCUS9277</name>
</gene>
<keyword evidence="3" id="KW-1185">Reference proteome</keyword>
<sequence>MDTISDEATQTVTLLRQGQTQREVAHALNMSQSAVSRVYRRYQETGNFNRRRGSGTKKCTSERDARFIVSSSLRNRALTGVQVQQEVRETRGVAVSGWTVRRRFKAANLEPKRPATGPKLTPAACL</sequence>
<reference evidence="2 3" key="1">
    <citation type="submission" date="2023-11" db="EMBL/GenBank/DDBJ databases">
        <authorList>
            <person name="Hedman E."/>
            <person name="Englund M."/>
            <person name="Stromberg M."/>
            <person name="Nyberg Akerstrom W."/>
            <person name="Nylinder S."/>
            <person name="Jareborg N."/>
            <person name="Kallberg Y."/>
            <person name="Kronander E."/>
        </authorList>
    </citation>
    <scope>NUCLEOTIDE SEQUENCE [LARGE SCALE GENOMIC DNA]</scope>
</reference>
<evidence type="ECO:0000313" key="3">
    <source>
        <dbReference type="Proteomes" id="UP001314205"/>
    </source>
</evidence>
<dbReference type="InterPro" id="IPR036388">
    <property type="entry name" value="WH-like_DNA-bd_sf"/>
</dbReference>
<dbReference type="Gene3D" id="1.10.10.10">
    <property type="entry name" value="Winged helix-like DNA-binding domain superfamily/Winged helix DNA-binding domain"/>
    <property type="match status" value="1"/>
</dbReference>
<comment type="caution">
    <text evidence="2">The sequence shown here is derived from an EMBL/GenBank/DDBJ whole genome shotgun (WGS) entry which is preliminary data.</text>
</comment>
<dbReference type="AlphaFoldDB" id="A0AAV1L065"/>
<organism evidence="2 3">
    <name type="scientific">Parnassius mnemosyne</name>
    <name type="common">clouded apollo</name>
    <dbReference type="NCBI Taxonomy" id="213953"/>
    <lineage>
        <taxon>Eukaryota</taxon>
        <taxon>Metazoa</taxon>
        <taxon>Ecdysozoa</taxon>
        <taxon>Arthropoda</taxon>
        <taxon>Hexapoda</taxon>
        <taxon>Insecta</taxon>
        <taxon>Pterygota</taxon>
        <taxon>Neoptera</taxon>
        <taxon>Endopterygota</taxon>
        <taxon>Lepidoptera</taxon>
        <taxon>Glossata</taxon>
        <taxon>Ditrysia</taxon>
        <taxon>Papilionoidea</taxon>
        <taxon>Papilionidae</taxon>
        <taxon>Parnassiinae</taxon>
        <taxon>Parnassini</taxon>
        <taxon>Parnassius</taxon>
        <taxon>Driopa</taxon>
    </lineage>
</organism>
<evidence type="ECO:0008006" key="4">
    <source>
        <dbReference type="Google" id="ProtNLM"/>
    </source>
</evidence>
<comment type="subcellular location">
    <subcellularLocation>
        <location evidence="1">Nucleus</location>
    </subcellularLocation>
</comment>
<name>A0AAV1L065_9NEOP</name>
<dbReference type="GO" id="GO:0005634">
    <property type="term" value="C:nucleus"/>
    <property type="evidence" value="ECO:0007669"/>
    <property type="project" value="UniProtKB-SubCell"/>
</dbReference>
<accession>A0AAV1L065</accession>